<reference evidence="2 3" key="1">
    <citation type="submission" date="2019-04" db="EMBL/GenBank/DDBJ databases">
        <title>Altererythrobacter aquimixticola sp. nov., isolated from sediment of junction between the ocean and a freshwater spring.</title>
        <authorList>
            <person name="Yoon J.-H."/>
        </authorList>
    </citation>
    <scope>NUCLEOTIDE SEQUENCE [LARGE SCALE GENOMIC DNA]</scope>
    <source>
        <strain evidence="2 3">SSKS-13</strain>
    </source>
</reference>
<proteinExistence type="predicted"/>
<dbReference type="Pfam" id="PF03544">
    <property type="entry name" value="TonB_C"/>
    <property type="match status" value="1"/>
</dbReference>
<comment type="caution">
    <text evidence="2">The sequence shown here is derived from an EMBL/GenBank/DDBJ whole genome shotgun (WGS) entry which is preliminary data.</text>
</comment>
<accession>A0A4T3F450</accession>
<organism evidence="2 3">
    <name type="scientific">Alteraurantiacibacter aquimixticola</name>
    <dbReference type="NCBI Taxonomy" id="2489173"/>
    <lineage>
        <taxon>Bacteria</taxon>
        <taxon>Pseudomonadati</taxon>
        <taxon>Pseudomonadota</taxon>
        <taxon>Alphaproteobacteria</taxon>
        <taxon>Sphingomonadales</taxon>
        <taxon>Erythrobacteraceae</taxon>
        <taxon>Alteraurantiacibacter</taxon>
    </lineage>
</organism>
<dbReference type="EMBL" id="SSHH01000001">
    <property type="protein sequence ID" value="TIX51928.1"/>
    <property type="molecule type" value="Genomic_DNA"/>
</dbReference>
<feature type="domain" description="TonB C-terminal" evidence="1">
    <location>
        <begin position="197"/>
        <end position="271"/>
    </location>
</feature>
<dbReference type="GO" id="GO:0055085">
    <property type="term" value="P:transmembrane transport"/>
    <property type="evidence" value="ECO:0007669"/>
    <property type="project" value="InterPro"/>
</dbReference>
<protein>
    <recommendedName>
        <fullName evidence="1">TonB C-terminal domain-containing protein</fullName>
    </recommendedName>
</protein>
<sequence length="274" mass="30335">MPNLAHAETVVLEPASPWLMDYAEDSCALRRAFGAEGQEVVIELRQFQPGDGMMFTAYGEPLRTRMRPALFRFEPVGEEQSRENAQLLEVEGFGRGITLDISLHPVADGEAEAEPETVAVRETREAAMTGISISGILREETVFQTGSMAAPVGALRNCMDELLTHWGIDVEAHRSLQRQVEPKDYDGWVHTIVNTGFPRSMIRRGENAIVRVRLIVGTDGRAVSCHIPIAIGHPDFEEAACRTLMDHAKFDPALDANGDPIESYWVTSIAYRTS</sequence>
<dbReference type="InterPro" id="IPR037682">
    <property type="entry name" value="TonB_C"/>
</dbReference>
<name>A0A4T3F450_9SPHN</name>
<dbReference type="SUPFAM" id="SSF74653">
    <property type="entry name" value="TolA/TonB C-terminal domain"/>
    <property type="match status" value="1"/>
</dbReference>
<evidence type="ECO:0000313" key="3">
    <source>
        <dbReference type="Proteomes" id="UP000309389"/>
    </source>
</evidence>
<keyword evidence="3" id="KW-1185">Reference proteome</keyword>
<dbReference type="OrthoDB" id="7585155at2"/>
<gene>
    <name evidence="2" type="ORF">E5222_05685</name>
</gene>
<evidence type="ECO:0000259" key="1">
    <source>
        <dbReference type="Pfam" id="PF03544"/>
    </source>
</evidence>
<evidence type="ECO:0000313" key="2">
    <source>
        <dbReference type="EMBL" id="TIX51928.1"/>
    </source>
</evidence>
<dbReference type="Proteomes" id="UP000309389">
    <property type="component" value="Unassembled WGS sequence"/>
</dbReference>
<dbReference type="AlphaFoldDB" id="A0A4T3F450"/>
<dbReference type="Gene3D" id="3.30.1150.10">
    <property type="match status" value="1"/>
</dbReference>